<organism evidence="2 3">
    <name type="scientific">Elaphomyces granulatus</name>
    <dbReference type="NCBI Taxonomy" id="519963"/>
    <lineage>
        <taxon>Eukaryota</taxon>
        <taxon>Fungi</taxon>
        <taxon>Dikarya</taxon>
        <taxon>Ascomycota</taxon>
        <taxon>Pezizomycotina</taxon>
        <taxon>Eurotiomycetes</taxon>
        <taxon>Eurotiomycetidae</taxon>
        <taxon>Eurotiales</taxon>
        <taxon>Elaphomycetaceae</taxon>
        <taxon>Elaphomyces</taxon>
    </lineage>
</organism>
<evidence type="ECO:0000313" key="2">
    <source>
        <dbReference type="EMBL" id="OXV08017.1"/>
    </source>
</evidence>
<protein>
    <submittedName>
        <fullName evidence="2">Uncharacterized protein</fullName>
    </submittedName>
</protein>
<feature type="compositionally biased region" description="Basic and acidic residues" evidence="1">
    <location>
        <begin position="37"/>
        <end position="48"/>
    </location>
</feature>
<accession>A0A232LW20</accession>
<evidence type="ECO:0000313" key="3">
    <source>
        <dbReference type="Proteomes" id="UP000243515"/>
    </source>
</evidence>
<feature type="compositionally biased region" description="Low complexity" evidence="1">
    <location>
        <begin position="10"/>
        <end position="27"/>
    </location>
</feature>
<proteinExistence type="predicted"/>
<feature type="compositionally biased region" description="Polar residues" evidence="1">
    <location>
        <begin position="60"/>
        <end position="69"/>
    </location>
</feature>
<feature type="region of interest" description="Disordered" evidence="1">
    <location>
        <begin position="1"/>
        <end position="75"/>
    </location>
</feature>
<name>A0A232LW20_9EURO</name>
<feature type="region of interest" description="Disordered" evidence="1">
    <location>
        <begin position="220"/>
        <end position="240"/>
    </location>
</feature>
<gene>
    <name evidence="2" type="ORF">Egran_04218</name>
</gene>
<dbReference type="EMBL" id="NPHW01004369">
    <property type="protein sequence ID" value="OXV08017.1"/>
    <property type="molecule type" value="Genomic_DNA"/>
</dbReference>
<evidence type="ECO:0000256" key="1">
    <source>
        <dbReference type="SAM" id="MobiDB-lite"/>
    </source>
</evidence>
<dbReference type="Proteomes" id="UP000243515">
    <property type="component" value="Unassembled WGS sequence"/>
</dbReference>
<sequence>MASNGNGYLSRSGTSRSASITSSSDGSDYTKSTSPTEDSHHSAVKPHEAWSPFSDDPRDSASTYASTIPSIDDLPVEPQYEVKRERHEMFPSHAMPSNSSTFAELFPSPRRLLVRHDDATTDGNMNLRVDTLVPHRDGHQQAVILFHLRMQDLYMRKFSFRRYYRDSGREVCHSIRQSTSVKVPVLRKSLSSVFSNLRPGSSGGTSSSLRRQDSGYKSIIDEDGIESPIGGNEELKGPASSNSISLEFSNYAHVEVRRRRAPPAKRYEFEYWSTKYQWRRESRKDGDFRGVSFHLINMDTSKSVAHIVPDVLTPVEAVEEKSKGGWVPPSSLWISDPAIYEKMHDIADVVVATGLIALVDDSIRRRWHNKRHVLLTLPKTSAFMKSVDAVGPKKLIDEMFHRRGSVGSRHSTPYP</sequence>
<comment type="caution">
    <text evidence="2">The sequence shown here is derived from an EMBL/GenBank/DDBJ whole genome shotgun (WGS) entry which is preliminary data.</text>
</comment>
<reference evidence="2 3" key="1">
    <citation type="journal article" date="2015" name="Environ. Microbiol.">
        <title>Metagenome sequence of Elaphomyces granulatus from sporocarp tissue reveals Ascomycota ectomycorrhizal fingerprints of genome expansion and a Proteobacteria-rich microbiome.</title>
        <authorList>
            <person name="Quandt C.A."/>
            <person name="Kohler A."/>
            <person name="Hesse C.N."/>
            <person name="Sharpton T.J."/>
            <person name="Martin F."/>
            <person name="Spatafora J.W."/>
        </authorList>
    </citation>
    <scope>NUCLEOTIDE SEQUENCE [LARGE SCALE GENOMIC DNA]</scope>
    <source>
        <strain evidence="2 3">OSC145934</strain>
    </source>
</reference>
<dbReference type="OrthoDB" id="5317787at2759"/>
<keyword evidence="3" id="KW-1185">Reference proteome</keyword>
<dbReference type="AlphaFoldDB" id="A0A232LW20"/>